<comment type="caution">
    <text evidence="1">The sequence shown here is derived from an EMBL/GenBank/DDBJ whole genome shotgun (WGS) entry which is preliminary data.</text>
</comment>
<gene>
    <name evidence="1" type="ORF">PR048_008133</name>
</gene>
<evidence type="ECO:0008006" key="3">
    <source>
        <dbReference type="Google" id="ProtNLM"/>
    </source>
</evidence>
<name>A0ABQ9HW80_9NEOP</name>
<dbReference type="EMBL" id="JARBHB010000003">
    <property type="protein sequence ID" value="KAJ8888641.1"/>
    <property type="molecule type" value="Genomic_DNA"/>
</dbReference>
<reference evidence="1 2" key="1">
    <citation type="submission" date="2023-02" db="EMBL/GenBank/DDBJ databases">
        <title>LHISI_Scaffold_Assembly.</title>
        <authorList>
            <person name="Stuart O.P."/>
            <person name="Cleave R."/>
            <person name="Magrath M.J.L."/>
            <person name="Mikheyev A.S."/>
        </authorList>
    </citation>
    <scope>NUCLEOTIDE SEQUENCE [LARGE SCALE GENOMIC DNA]</scope>
    <source>
        <strain evidence="1">Daus_M_001</strain>
        <tissue evidence="1">Leg muscle</tissue>
    </source>
</reference>
<keyword evidence="2" id="KW-1185">Reference proteome</keyword>
<evidence type="ECO:0000313" key="1">
    <source>
        <dbReference type="EMBL" id="KAJ8888641.1"/>
    </source>
</evidence>
<sequence length="129" mass="15221">MSSILVLDSCSFCIWLKEEIRHNCDQTSKQDLIKYRVHKLKVKAFYEMLQKDDDICYQNYQISLCITADNSTATILQYARVLHPPNKIVIVLSFTHGLSQKDVKSQMKLYLQFTKEHKPRWFAHRKAVL</sequence>
<protein>
    <recommendedName>
        <fullName evidence="3">NYN domain-containing protein</fullName>
    </recommendedName>
</protein>
<accession>A0ABQ9HW80</accession>
<proteinExistence type="predicted"/>
<evidence type="ECO:0000313" key="2">
    <source>
        <dbReference type="Proteomes" id="UP001159363"/>
    </source>
</evidence>
<organism evidence="1 2">
    <name type="scientific">Dryococelus australis</name>
    <dbReference type="NCBI Taxonomy" id="614101"/>
    <lineage>
        <taxon>Eukaryota</taxon>
        <taxon>Metazoa</taxon>
        <taxon>Ecdysozoa</taxon>
        <taxon>Arthropoda</taxon>
        <taxon>Hexapoda</taxon>
        <taxon>Insecta</taxon>
        <taxon>Pterygota</taxon>
        <taxon>Neoptera</taxon>
        <taxon>Polyneoptera</taxon>
        <taxon>Phasmatodea</taxon>
        <taxon>Verophasmatodea</taxon>
        <taxon>Anareolatae</taxon>
        <taxon>Phasmatidae</taxon>
        <taxon>Eurycanthinae</taxon>
        <taxon>Dryococelus</taxon>
    </lineage>
</organism>
<dbReference type="Proteomes" id="UP001159363">
    <property type="component" value="Chromosome 3"/>
</dbReference>